<accession>A0ABT5JY46</accession>
<protein>
    <submittedName>
        <fullName evidence="7">Sigma-70 family RNA polymerase sigma factor</fullName>
    </submittedName>
</protein>
<evidence type="ECO:0000313" key="7">
    <source>
        <dbReference type="EMBL" id="MDC8757658.1"/>
    </source>
</evidence>
<comment type="caution">
    <text evidence="7">The sequence shown here is derived from an EMBL/GenBank/DDBJ whole genome shotgun (WGS) entry which is preliminary data.</text>
</comment>
<evidence type="ECO:0000259" key="5">
    <source>
        <dbReference type="Pfam" id="PF04542"/>
    </source>
</evidence>
<evidence type="ECO:0000256" key="3">
    <source>
        <dbReference type="ARBA" id="ARBA00023082"/>
    </source>
</evidence>
<dbReference type="InterPro" id="IPR007627">
    <property type="entry name" value="RNA_pol_sigma70_r2"/>
</dbReference>
<dbReference type="Pfam" id="PF04542">
    <property type="entry name" value="Sigma70_r2"/>
    <property type="match status" value="1"/>
</dbReference>
<keyword evidence="2" id="KW-0805">Transcription regulation</keyword>
<feature type="domain" description="RNA polymerase sigma-70 region 2" evidence="5">
    <location>
        <begin position="25"/>
        <end position="87"/>
    </location>
</feature>
<evidence type="ECO:0000259" key="6">
    <source>
        <dbReference type="Pfam" id="PF08281"/>
    </source>
</evidence>
<evidence type="ECO:0000256" key="4">
    <source>
        <dbReference type="ARBA" id="ARBA00023163"/>
    </source>
</evidence>
<feature type="domain" description="RNA polymerase sigma factor 70 region 4 type 2" evidence="6">
    <location>
        <begin position="120"/>
        <end position="172"/>
    </location>
</feature>
<dbReference type="InterPro" id="IPR014284">
    <property type="entry name" value="RNA_pol_sigma-70_dom"/>
</dbReference>
<dbReference type="InterPro" id="IPR036388">
    <property type="entry name" value="WH-like_DNA-bd_sf"/>
</dbReference>
<dbReference type="RefSeq" id="WP_273670325.1">
    <property type="nucleotide sequence ID" value="NZ_JAQQXR010000002.1"/>
</dbReference>
<dbReference type="InterPro" id="IPR013249">
    <property type="entry name" value="RNA_pol_sigma70_r4_t2"/>
</dbReference>
<dbReference type="SUPFAM" id="SSF88659">
    <property type="entry name" value="Sigma3 and sigma4 domains of RNA polymerase sigma factors"/>
    <property type="match status" value="1"/>
</dbReference>
<dbReference type="PANTHER" id="PTHR43133:SF63">
    <property type="entry name" value="RNA POLYMERASE SIGMA FACTOR FECI-RELATED"/>
    <property type="match status" value="1"/>
</dbReference>
<dbReference type="Gene3D" id="1.10.1740.10">
    <property type="match status" value="1"/>
</dbReference>
<evidence type="ECO:0000256" key="2">
    <source>
        <dbReference type="ARBA" id="ARBA00023015"/>
    </source>
</evidence>
<dbReference type="PANTHER" id="PTHR43133">
    <property type="entry name" value="RNA POLYMERASE ECF-TYPE SIGMA FACTO"/>
    <property type="match status" value="1"/>
</dbReference>
<dbReference type="InterPro" id="IPR039425">
    <property type="entry name" value="RNA_pol_sigma-70-like"/>
</dbReference>
<keyword evidence="8" id="KW-1185">Reference proteome</keyword>
<comment type="similarity">
    <text evidence="1">Belongs to the sigma-70 factor family. ECF subfamily.</text>
</comment>
<evidence type="ECO:0000256" key="1">
    <source>
        <dbReference type="ARBA" id="ARBA00010641"/>
    </source>
</evidence>
<dbReference type="InterPro" id="IPR013325">
    <property type="entry name" value="RNA_pol_sigma_r2"/>
</dbReference>
<keyword evidence="3" id="KW-0731">Sigma factor</keyword>
<organism evidence="7 8">
    <name type="scientific">Janthinobacterium fluminis</name>
    <dbReference type="NCBI Taxonomy" id="2987524"/>
    <lineage>
        <taxon>Bacteria</taxon>
        <taxon>Pseudomonadati</taxon>
        <taxon>Pseudomonadota</taxon>
        <taxon>Betaproteobacteria</taxon>
        <taxon>Burkholderiales</taxon>
        <taxon>Oxalobacteraceae</taxon>
        <taxon>Janthinobacterium</taxon>
    </lineage>
</organism>
<sequence length="205" mass="22577">MSKRFPTAPRDAGQHGVALRDCLLANYERLHRRLLRYLGCPEQARDSLHDAWLRLGEAALPAAVQSPEAYVYRVACNLAMDQLRQRRAGQYVGEAEAELDVLADAAPGPEGIAEVRSELAALGRALERLPRRHQDVLLSLRLNELTRQQVAARHGISLRSVDTVLRQALDHCAEHTGWRVGGGVAAPRRPLARAAGWPRQAALPA</sequence>
<dbReference type="EMBL" id="JAQQXR010000002">
    <property type="protein sequence ID" value="MDC8757658.1"/>
    <property type="molecule type" value="Genomic_DNA"/>
</dbReference>
<dbReference type="InterPro" id="IPR013324">
    <property type="entry name" value="RNA_pol_sigma_r3/r4-like"/>
</dbReference>
<dbReference type="SUPFAM" id="SSF88946">
    <property type="entry name" value="Sigma2 domain of RNA polymerase sigma factors"/>
    <property type="match status" value="1"/>
</dbReference>
<dbReference type="Gene3D" id="1.10.10.10">
    <property type="entry name" value="Winged helix-like DNA-binding domain superfamily/Winged helix DNA-binding domain"/>
    <property type="match status" value="1"/>
</dbReference>
<dbReference type="NCBIfam" id="TIGR02937">
    <property type="entry name" value="sigma70-ECF"/>
    <property type="match status" value="1"/>
</dbReference>
<gene>
    <name evidence="7" type="ORF">OIK44_08670</name>
</gene>
<dbReference type="Pfam" id="PF08281">
    <property type="entry name" value="Sigma70_r4_2"/>
    <property type="match status" value="1"/>
</dbReference>
<proteinExistence type="inferred from homology"/>
<name>A0ABT5JY46_9BURK</name>
<reference evidence="7 8" key="1">
    <citation type="submission" date="2022-10" db="EMBL/GenBank/DDBJ databases">
        <title>Janthinobacterium sp. hw3 Genome sequencing.</title>
        <authorList>
            <person name="Park S."/>
        </authorList>
    </citation>
    <scope>NUCLEOTIDE SEQUENCE [LARGE SCALE GENOMIC DNA]</scope>
    <source>
        <strain evidence="8">hw3</strain>
    </source>
</reference>
<dbReference type="Proteomes" id="UP001221208">
    <property type="component" value="Unassembled WGS sequence"/>
</dbReference>
<keyword evidence="4" id="KW-0804">Transcription</keyword>
<evidence type="ECO:0000313" key="8">
    <source>
        <dbReference type="Proteomes" id="UP001221208"/>
    </source>
</evidence>